<feature type="binding site" evidence="12">
    <location>
        <position position="365"/>
    </location>
    <ligand>
        <name>Zn(2+)</name>
        <dbReference type="ChEBI" id="CHEBI:29105"/>
        <label>1</label>
    </ligand>
</feature>
<feature type="binding site" evidence="12">
    <location>
        <position position="374"/>
    </location>
    <ligand>
        <name>Zn(2+)</name>
        <dbReference type="ChEBI" id="CHEBI:29105"/>
        <label>2</label>
    </ligand>
</feature>
<comment type="catalytic activity">
    <reaction evidence="11 12">
        <text>ATP + H2O = ADP + phosphate + H(+)</text>
        <dbReference type="Rhea" id="RHEA:13065"/>
        <dbReference type="ChEBI" id="CHEBI:15377"/>
        <dbReference type="ChEBI" id="CHEBI:15378"/>
        <dbReference type="ChEBI" id="CHEBI:30616"/>
        <dbReference type="ChEBI" id="CHEBI:43474"/>
        <dbReference type="ChEBI" id="CHEBI:456216"/>
        <dbReference type="EC" id="5.6.2.4"/>
    </reaction>
</comment>
<evidence type="ECO:0000256" key="6">
    <source>
        <dbReference type="ARBA" id="ARBA00022806"/>
    </source>
</evidence>
<dbReference type="Pfam" id="PF18074">
    <property type="entry name" value="PriA_C"/>
    <property type="match status" value="1"/>
</dbReference>
<evidence type="ECO:0000256" key="8">
    <source>
        <dbReference type="ARBA" id="ARBA00022840"/>
    </source>
</evidence>
<keyword evidence="4 12" id="KW-0547">Nucleotide-binding</keyword>
<dbReference type="GO" id="GO:0006270">
    <property type="term" value="P:DNA replication initiation"/>
    <property type="evidence" value="ECO:0007669"/>
    <property type="project" value="TreeGrafter"/>
</dbReference>
<dbReference type="Proteomes" id="UP000006621">
    <property type="component" value="Chromosome"/>
</dbReference>
<evidence type="ECO:0000256" key="1">
    <source>
        <dbReference type="ARBA" id="ARBA00022515"/>
    </source>
</evidence>
<dbReference type="GO" id="GO:0006269">
    <property type="term" value="P:DNA replication, synthesis of primer"/>
    <property type="evidence" value="ECO:0007669"/>
    <property type="project" value="UniProtKB-KW"/>
</dbReference>
<feature type="domain" description="Helicase ATP-binding" evidence="13">
    <location>
        <begin position="136"/>
        <end position="302"/>
    </location>
</feature>
<dbReference type="SMART" id="SM00487">
    <property type="entry name" value="DEXDc"/>
    <property type="match status" value="1"/>
</dbReference>
<dbReference type="GO" id="GO:0006302">
    <property type="term" value="P:double-strand break repair"/>
    <property type="evidence" value="ECO:0007669"/>
    <property type="project" value="InterPro"/>
</dbReference>
<dbReference type="GO" id="GO:0016887">
    <property type="term" value="F:ATP hydrolysis activity"/>
    <property type="evidence" value="ECO:0007669"/>
    <property type="project" value="RHEA"/>
</dbReference>
<organism evidence="15 16">
    <name type="scientific">Flexistipes sinusarabici (strain ATCC 49648 / DSM 4947 / MAS 10)</name>
    <dbReference type="NCBI Taxonomy" id="717231"/>
    <lineage>
        <taxon>Bacteria</taxon>
        <taxon>Pseudomonadati</taxon>
        <taxon>Deferribacterota</taxon>
        <taxon>Deferribacteres</taxon>
        <taxon>Deferribacterales</taxon>
        <taxon>Flexistipitaceae</taxon>
        <taxon>Flexistipes</taxon>
    </lineage>
</organism>
<dbReference type="HOGENOM" id="CLU_013353_4_1_0"/>
<dbReference type="OrthoDB" id="9759544at2"/>
<dbReference type="PROSITE" id="PS51194">
    <property type="entry name" value="HELICASE_CTER"/>
    <property type="match status" value="1"/>
</dbReference>
<dbReference type="InterPro" id="IPR001650">
    <property type="entry name" value="Helicase_C-like"/>
</dbReference>
<keyword evidence="16" id="KW-1185">Reference proteome</keyword>
<reference evidence="15 16" key="1">
    <citation type="journal article" date="2011" name="Stand. Genomic Sci.">
        <title>Genome sequence of the moderately thermophilic halophile Flexistipes sinusarabici strain (MAS10).</title>
        <authorList>
            <person name="Lapidus A."/>
            <person name="Chertkov O."/>
            <person name="Nolan M."/>
            <person name="Lucas S."/>
            <person name="Hammon N."/>
            <person name="Deshpande S."/>
            <person name="Cheng J.F."/>
            <person name="Tapia R."/>
            <person name="Han C."/>
            <person name="Goodwin L."/>
            <person name="Pitluck S."/>
            <person name="Liolios K."/>
            <person name="Pagani I."/>
            <person name="Ivanova N."/>
            <person name="Huntemann M."/>
            <person name="Mavromatis K."/>
            <person name="Mikhailova N."/>
            <person name="Pati A."/>
            <person name="Chen A."/>
            <person name="Palaniappan K."/>
            <person name="Land M."/>
            <person name="Hauser L."/>
            <person name="Brambilla E.M."/>
            <person name="Rohde M."/>
            <person name="Abt B."/>
            <person name="Spring S."/>
            <person name="Goker M."/>
            <person name="Bristow J."/>
            <person name="Eisen J.A."/>
            <person name="Markowitz V."/>
            <person name="Hugenholtz P."/>
            <person name="Kyrpides N.C."/>
            <person name="Klenk H.P."/>
            <person name="Woyke T."/>
        </authorList>
    </citation>
    <scope>NUCLEOTIDE SEQUENCE [LARGE SCALE GENOMIC DNA]</scope>
    <source>
        <strain evidence="16">DSM 4947 / MAS 10</strain>
    </source>
</reference>
<reference evidence="16" key="2">
    <citation type="submission" date="2011-06" db="EMBL/GenBank/DDBJ databases">
        <title>The complete genome of Flexistipes sinusarabici DSM 4947.</title>
        <authorList>
            <person name="Lucas S."/>
            <person name="Han J."/>
            <person name="Lapidus A."/>
            <person name="Bruce D."/>
            <person name="Goodwin L."/>
            <person name="Pitluck S."/>
            <person name="Peters L."/>
            <person name="Kyrpides N."/>
            <person name="Mavromatis K."/>
            <person name="Ivanova N."/>
            <person name="Mikhailova N."/>
            <person name="Chertkov O."/>
            <person name="Detter J.C."/>
            <person name="Tapia R."/>
            <person name="Han C."/>
            <person name="Land M."/>
            <person name="Hauser L."/>
            <person name="Markowitz V."/>
            <person name="Cheng J.-F."/>
            <person name="Hugenholtz P."/>
            <person name="Woyke T."/>
            <person name="Wu D."/>
            <person name="Spring S."/>
            <person name="Schroeder M."/>
            <person name="Brambilla E."/>
            <person name="Klenk H.-P."/>
            <person name="Eisen J.A."/>
        </authorList>
    </citation>
    <scope>NUCLEOTIDE SEQUENCE [LARGE SCALE GENOMIC DNA]</scope>
    <source>
        <strain evidence="16">DSM 4947 / MAS 10</strain>
    </source>
</reference>
<dbReference type="Pfam" id="PF17764">
    <property type="entry name" value="PriA_3primeBD"/>
    <property type="match status" value="1"/>
</dbReference>
<keyword evidence="2 12" id="KW-0235">DNA replication</keyword>
<evidence type="ECO:0000256" key="10">
    <source>
        <dbReference type="ARBA" id="ARBA00023235"/>
    </source>
</evidence>
<keyword evidence="1 12" id="KW-0639">Primosome</keyword>
<dbReference type="InterPro" id="IPR005259">
    <property type="entry name" value="PriA"/>
</dbReference>
<dbReference type="PROSITE" id="PS51192">
    <property type="entry name" value="HELICASE_ATP_BIND_1"/>
    <property type="match status" value="1"/>
</dbReference>
<comment type="similarity">
    <text evidence="12">Belongs to the helicase family. PriA subfamily.</text>
</comment>
<feature type="domain" description="Helicase C-terminal" evidence="14">
    <location>
        <begin position="394"/>
        <end position="548"/>
    </location>
</feature>
<dbReference type="Gene3D" id="3.40.1440.60">
    <property type="entry name" value="PriA, 3(prime) DNA-binding domain"/>
    <property type="match status" value="1"/>
</dbReference>
<dbReference type="CDD" id="cd17929">
    <property type="entry name" value="DEXHc_priA"/>
    <property type="match status" value="1"/>
</dbReference>
<dbReference type="eggNOG" id="COG1198">
    <property type="taxonomic scope" value="Bacteria"/>
</dbReference>
<dbReference type="EC" id="5.6.2.4" evidence="12"/>
<evidence type="ECO:0000256" key="7">
    <source>
        <dbReference type="ARBA" id="ARBA00022833"/>
    </source>
</evidence>
<dbReference type="Pfam" id="PF00270">
    <property type="entry name" value="DEAD"/>
    <property type="match status" value="1"/>
</dbReference>
<protein>
    <recommendedName>
        <fullName evidence="12">Replication restart protein PriA</fullName>
    </recommendedName>
    <alternativeName>
        <fullName evidence="12">ATP-dependent DNA helicase PriA</fullName>
        <ecNumber evidence="12">5.6.2.4</ecNumber>
    </alternativeName>
    <alternativeName>
        <fullName evidence="12">DNA 3'-5' helicase PriA</fullName>
    </alternativeName>
</protein>
<feature type="binding site" evidence="12">
    <location>
        <position position="401"/>
    </location>
    <ligand>
        <name>Zn(2+)</name>
        <dbReference type="ChEBI" id="CHEBI:29105"/>
        <label>1</label>
    </ligand>
</feature>
<dbReference type="STRING" id="717231.Flexsi_1159"/>
<evidence type="ECO:0000256" key="5">
    <source>
        <dbReference type="ARBA" id="ARBA00022801"/>
    </source>
</evidence>
<dbReference type="EMBL" id="CP002858">
    <property type="protein sequence ID" value="AEI14814.1"/>
    <property type="molecule type" value="Genomic_DNA"/>
</dbReference>
<dbReference type="InterPro" id="IPR027417">
    <property type="entry name" value="P-loop_NTPase"/>
</dbReference>
<evidence type="ECO:0000313" key="15">
    <source>
        <dbReference type="EMBL" id="AEI14814.1"/>
    </source>
</evidence>
<sequence length="653" mass="74515">MSLNYYDLILPVVPKGTFTYTSEHDIPVGSRVKVFFGSRIEHGIVKGKADKIHPDISYKNINEVLDDKPVFPEKYLTMFNKMSNYYQTPLGIAMRGVLAKSILSSERLDVDCDISDKSILLSLSNDQHSVYASLTKIIDSGFSANLLHGITGSGKTEIYIELVKECIKKGKQVIYIVPEISLTPQIVQRLSERLGFSVPVYHSKLSPKRKQKVFWGFNSGCYPLVIGARSALFIPSDNIGLIIVDEEHESSFKQEESPSYQLRDMAVMYADILNVPVVLGSATPSVESYFNALNGKYRYLELNKRFNEKQLPEIKIIDLKTSDIIDNLLSVKLYDKIFEKIKQNEQVLLLLNKKGYSKHLICKKCGTTLQCLNCSIALTYYKKGDYAKCSYCGEIYKFFKCSECGENDFLDFGHGTEKAVEILRELFGDTVIKLDTDSVTSHKKMQSILNDFYSGKYNIMVGTQLIAKGFNFPEVTLVGVLNIDNLLSLPDFRANERAYQLLMQVAGRAGRFIKKGEVFIQTYNPEMPVFQLLNSDSEKFYMEELSRRKEHDYPPFMRMVRIIISDTKEDRAKKTMETISEKINEAKSSETKTLGPSPAPIFKIKNRYRYSFIIKTPNVSRIQVLGRIARENFEVLKKGNMQLKLDVDPYFFM</sequence>
<comment type="cofactor">
    <cofactor evidence="12">
        <name>Zn(2+)</name>
        <dbReference type="ChEBI" id="CHEBI:29105"/>
    </cofactor>
    <text evidence="12">Binds 2 zinc ions per subunit.</text>
</comment>
<dbReference type="NCBIfam" id="TIGR00595">
    <property type="entry name" value="priA"/>
    <property type="match status" value="1"/>
</dbReference>
<dbReference type="GO" id="GO:0005524">
    <property type="term" value="F:ATP binding"/>
    <property type="evidence" value="ECO:0007669"/>
    <property type="project" value="UniProtKB-UniRule"/>
</dbReference>
<dbReference type="InterPro" id="IPR041222">
    <property type="entry name" value="PriA_3primeBD"/>
</dbReference>
<dbReference type="InterPro" id="IPR011545">
    <property type="entry name" value="DEAD/DEAH_box_helicase_dom"/>
</dbReference>
<dbReference type="InterPro" id="IPR042115">
    <property type="entry name" value="PriA_3primeBD_sf"/>
</dbReference>
<dbReference type="GO" id="GO:0008270">
    <property type="term" value="F:zinc ion binding"/>
    <property type="evidence" value="ECO:0007669"/>
    <property type="project" value="UniProtKB-UniRule"/>
</dbReference>
<feature type="binding site" evidence="12">
    <location>
        <position position="362"/>
    </location>
    <ligand>
        <name>Zn(2+)</name>
        <dbReference type="ChEBI" id="CHEBI:29105"/>
        <label>1</label>
    </ligand>
</feature>
<dbReference type="GO" id="GO:0043138">
    <property type="term" value="F:3'-5' DNA helicase activity"/>
    <property type="evidence" value="ECO:0007669"/>
    <property type="project" value="UniProtKB-EC"/>
</dbReference>
<evidence type="ECO:0000256" key="4">
    <source>
        <dbReference type="ARBA" id="ARBA00022741"/>
    </source>
</evidence>
<evidence type="ECO:0000313" key="16">
    <source>
        <dbReference type="Proteomes" id="UP000006621"/>
    </source>
</evidence>
<feature type="binding site" evidence="12">
    <location>
        <position position="392"/>
    </location>
    <ligand>
        <name>Zn(2+)</name>
        <dbReference type="ChEBI" id="CHEBI:29105"/>
        <label>2</label>
    </ligand>
</feature>
<evidence type="ECO:0000256" key="12">
    <source>
        <dbReference type="HAMAP-Rule" id="MF_00983"/>
    </source>
</evidence>
<feature type="binding site" evidence="12">
    <location>
        <position position="371"/>
    </location>
    <ligand>
        <name>Zn(2+)</name>
        <dbReference type="ChEBI" id="CHEBI:29105"/>
        <label>2</label>
    </ligand>
</feature>
<dbReference type="PANTHER" id="PTHR30580">
    <property type="entry name" value="PRIMOSOMAL PROTEIN N"/>
    <property type="match status" value="1"/>
</dbReference>
<comment type="subunit">
    <text evidence="12">Component of the replication restart primosome.</text>
</comment>
<feature type="binding site" evidence="12">
    <location>
        <position position="404"/>
    </location>
    <ligand>
        <name>Zn(2+)</name>
        <dbReference type="ChEBI" id="CHEBI:29105"/>
        <label>1</label>
    </ligand>
</feature>
<dbReference type="GO" id="GO:1990077">
    <property type="term" value="C:primosome complex"/>
    <property type="evidence" value="ECO:0007669"/>
    <property type="project" value="UniProtKB-UniRule"/>
</dbReference>
<keyword evidence="9 12" id="KW-0238">DNA-binding</keyword>
<evidence type="ECO:0000256" key="9">
    <source>
        <dbReference type="ARBA" id="ARBA00023125"/>
    </source>
</evidence>
<comment type="catalytic activity">
    <reaction evidence="12">
        <text>Couples ATP hydrolysis with the unwinding of duplex DNA by translocating in the 3'-5' direction.</text>
        <dbReference type="EC" id="5.6.2.4"/>
    </reaction>
</comment>
<keyword evidence="8 12" id="KW-0067">ATP-binding</keyword>
<dbReference type="HAMAP" id="MF_00983">
    <property type="entry name" value="PriA"/>
    <property type="match status" value="1"/>
</dbReference>
<keyword evidence="7 12" id="KW-0862">Zinc</keyword>
<evidence type="ECO:0000256" key="3">
    <source>
        <dbReference type="ARBA" id="ARBA00022723"/>
    </source>
</evidence>
<dbReference type="RefSeq" id="WP_013886300.1">
    <property type="nucleotide sequence ID" value="NC_015672.1"/>
</dbReference>
<dbReference type="FunFam" id="3.40.50.300:FF:000489">
    <property type="entry name" value="Primosome assembly protein PriA"/>
    <property type="match status" value="1"/>
</dbReference>
<dbReference type="InterPro" id="IPR041236">
    <property type="entry name" value="PriA_C"/>
</dbReference>
<dbReference type="Pfam" id="PF00271">
    <property type="entry name" value="Helicase_C"/>
    <property type="match status" value="1"/>
</dbReference>
<dbReference type="SUPFAM" id="SSF52540">
    <property type="entry name" value="P-loop containing nucleoside triphosphate hydrolases"/>
    <property type="match status" value="2"/>
</dbReference>
<dbReference type="GO" id="GO:0003677">
    <property type="term" value="F:DNA binding"/>
    <property type="evidence" value="ECO:0007669"/>
    <property type="project" value="UniProtKB-UniRule"/>
</dbReference>
<keyword evidence="10 12" id="KW-0413">Isomerase</keyword>
<dbReference type="SMART" id="SM00490">
    <property type="entry name" value="HELICc"/>
    <property type="match status" value="1"/>
</dbReference>
<evidence type="ECO:0000256" key="11">
    <source>
        <dbReference type="ARBA" id="ARBA00048988"/>
    </source>
</evidence>
<dbReference type="PANTHER" id="PTHR30580:SF0">
    <property type="entry name" value="PRIMOSOMAL PROTEIN N"/>
    <property type="match status" value="1"/>
</dbReference>
<keyword evidence="6 12" id="KW-0347">Helicase</keyword>
<dbReference type="KEGG" id="fsi:Flexsi_1159"/>
<dbReference type="AlphaFoldDB" id="F8E6H7"/>
<feature type="binding site" evidence="12">
    <location>
        <position position="389"/>
    </location>
    <ligand>
        <name>Zn(2+)</name>
        <dbReference type="ChEBI" id="CHEBI:29105"/>
        <label>2</label>
    </ligand>
</feature>
<accession>F8E6H7</accession>
<evidence type="ECO:0000259" key="13">
    <source>
        <dbReference type="PROSITE" id="PS51192"/>
    </source>
</evidence>
<evidence type="ECO:0000256" key="2">
    <source>
        <dbReference type="ARBA" id="ARBA00022705"/>
    </source>
</evidence>
<dbReference type="Gene3D" id="3.40.50.300">
    <property type="entry name" value="P-loop containing nucleotide triphosphate hydrolases"/>
    <property type="match status" value="2"/>
</dbReference>
<dbReference type="InterPro" id="IPR014001">
    <property type="entry name" value="Helicase_ATP-bd"/>
</dbReference>
<proteinExistence type="inferred from homology"/>
<dbReference type="GO" id="GO:0006310">
    <property type="term" value="P:DNA recombination"/>
    <property type="evidence" value="ECO:0007669"/>
    <property type="project" value="InterPro"/>
</dbReference>
<comment type="function">
    <text evidence="12">Initiates the restart of stalled replication forks, which reloads the replicative helicase on sites other than the origin of replication. Recognizes and binds to abandoned replication forks and remodels them to uncover a helicase loading site. Promotes assembly of the primosome at these replication forks.</text>
</comment>
<evidence type="ECO:0000259" key="14">
    <source>
        <dbReference type="PROSITE" id="PS51194"/>
    </source>
</evidence>
<keyword evidence="5 12" id="KW-0378">Hydrolase</keyword>
<keyword evidence="3 12" id="KW-0479">Metal-binding</keyword>
<gene>
    <name evidence="12" type="primary">priA</name>
    <name evidence="15" type="ordered locus">Flexsi_1159</name>
</gene>
<name>F8E6H7_FLESM</name>